<name>A0A835US67_VANPL</name>
<accession>A0A835US67</accession>
<keyword evidence="1" id="KW-0812">Transmembrane</keyword>
<evidence type="ECO:0000256" key="1">
    <source>
        <dbReference type="SAM" id="Phobius"/>
    </source>
</evidence>
<proteinExistence type="predicted"/>
<keyword evidence="1" id="KW-1133">Transmembrane helix</keyword>
<comment type="caution">
    <text evidence="2">The sequence shown here is derived from an EMBL/GenBank/DDBJ whole genome shotgun (WGS) entry which is preliminary data.</text>
</comment>
<dbReference type="SUPFAM" id="SSF53850">
    <property type="entry name" value="Periplasmic binding protein-like II"/>
    <property type="match status" value="1"/>
</dbReference>
<dbReference type="InterPro" id="IPR015683">
    <property type="entry name" value="Ionotropic_Glu_rcpt"/>
</dbReference>
<dbReference type="Gene3D" id="3.40.190.10">
    <property type="entry name" value="Periplasmic binding protein-like II"/>
    <property type="match status" value="1"/>
</dbReference>
<feature type="transmembrane region" description="Helical" evidence="1">
    <location>
        <begin position="78"/>
        <end position="101"/>
    </location>
</feature>
<dbReference type="Proteomes" id="UP000639772">
    <property type="component" value="Unassembled WGS sequence"/>
</dbReference>
<dbReference type="OrthoDB" id="785832at2759"/>
<reference evidence="2 3" key="1">
    <citation type="journal article" date="2020" name="Nat. Food">
        <title>A phased Vanilla planifolia genome enables genetic improvement of flavour and production.</title>
        <authorList>
            <person name="Hasing T."/>
            <person name="Tang H."/>
            <person name="Brym M."/>
            <person name="Khazi F."/>
            <person name="Huang T."/>
            <person name="Chambers A.H."/>
        </authorList>
    </citation>
    <scope>NUCLEOTIDE SEQUENCE [LARGE SCALE GENOMIC DNA]</scope>
    <source>
        <tissue evidence="2">Leaf</tissue>
    </source>
</reference>
<sequence>MSKYCSKFTMAGRIYKTDGFGFVFPRDSPLVPDVSRAILNVTEGDIMMEIERKWFGDQKPCLPQSEGVSSTSLNFSNFGGLFLITGTVSVFALLIYILVFLRKEWDDVRAATLDAGDRGGSFWDKAAALAKHYDSIKEKRGSGTARGNMEQELSCNGIISEGPQTR</sequence>
<dbReference type="AlphaFoldDB" id="A0A835US67"/>
<gene>
    <name evidence="2" type="ORF">HPP92_016558</name>
</gene>
<dbReference type="PANTHER" id="PTHR18966">
    <property type="entry name" value="IONOTROPIC GLUTAMATE RECEPTOR"/>
    <property type="match status" value="1"/>
</dbReference>
<dbReference type="EMBL" id="JADCNM010000008">
    <property type="protein sequence ID" value="KAG0472012.1"/>
    <property type="molecule type" value="Genomic_DNA"/>
</dbReference>
<evidence type="ECO:0000313" key="2">
    <source>
        <dbReference type="EMBL" id="KAG0472012.1"/>
    </source>
</evidence>
<evidence type="ECO:0000313" key="3">
    <source>
        <dbReference type="Proteomes" id="UP000639772"/>
    </source>
</evidence>
<keyword evidence="1" id="KW-0472">Membrane</keyword>
<organism evidence="2 3">
    <name type="scientific">Vanilla planifolia</name>
    <name type="common">Vanilla</name>
    <dbReference type="NCBI Taxonomy" id="51239"/>
    <lineage>
        <taxon>Eukaryota</taxon>
        <taxon>Viridiplantae</taxon>
        <taxon>Streptophyta</taxon>
        <taxon>Embryophyta</taxon>
        <taxon>Tracheophyta</taxon>
        <taxon>Spermatophyta</taxon>
        <taxon>Magnoliopsida</taxon>
        <taxon>Liliopsida</taxon>
        <taxon>Asparagales</taxon>
        <taxon>Orchidaceae</taxon>
        <taxon>Vanilloideae</taxon>
        <taxon>Vanilleae</taxon>
        <taxon>Vanilla</taxon>
    </lineage>
</organism>
<protein>
    <submittedName>
        <fullName evidence="2">Uncharacterized protein</fullName>
    </submittedName>
</protein>